<name>A0A1B9GSN4_9TREE</name>
<evidence type="ECO:0000313" key="1">
    <source>
        <dbReference type="EMBL" id="OCF33978.1"/>
    </source>
</evidence>
<dbReference type="Proteomes" id="UP000092666">
    <property type="component" value="Unassembled WGS sequence"/>
</dbReference>
<accession>A0A1B9GSN4</accession>
<keyword evidence="2" id="KW-1185">Reference proteome</keyword>
<organism evidence="1 2">
    <name type="scientific">Kwoniella heveanensis BCC8398</name>
    <dbReference type="NCBI Taxonomy" id="1296120"/>
    <lineage>
        <taxon>Eukaryota</taxon>
        <taxon>Fungi</taxon>
        <taxon>Dikarya</taxon>
        <taxon>Basidiomycota</taxon>
        <taxon>Agaricomycotina</taxon>
        <taxon>Tremellomycetes</taxon>
        <taxon>Tremellales</taxon>
        <taxon>Cryptococcaceae</taxon>
        <taxon>Kwoniella</taxon>
    </lineage>
</organism>
<reference evidence="1 2" key="1">
    <citation type="submission" date="2013-07" db="EMBL/GenBank/DDBJ databases">
        <title>The Genome Sequence of Cryptococcus heveanensis BCC8398.</title>
        <authorList>
            <consortium name="The Broad Institute Genome Sequencing Platform"/>
            <person name="Cuomo C."/>
            <person name="Litvintseva A."/>
            <person name="Chen Y."/>
            <person name="Heitman J."/>
            <person name="Sun S."/>
            <person name="Springer D."/>
            <person name="Dromer F."/>
            <person name="Young S.K."/>
            <person name="Zeng Q."/>
            <person name="Gargeya S."/>
            <person name="Fitzgerald M."/>
            <person name="Abouelleil A."/>
            <person name="Alvarado L."/>
            <person name="Berlin A.M."/>
            <person name="Chapman S.B."/>
            <person name="Dewar J."/>
            <person name="Goldberg J."/>
            <person name="Griggs A."/>
            <person name="Gujja S."/>
            <person name="Hansen M."/>
            <person name="Howarth C."/>
            <person name="Imamovic A."/>
            <person name="Larimer J."/>
            <person name="McCowan C."/>
            <person name="Murphy C."/>
            <person name="Pearson M."/>
            <person name="Priest M."/>
            <person name="Roberts A."/>
            <person name="Saif S."/>
            <person name="Shea T."/>
            <person name="Sykes S."/>
            <person name="Wortman J."/>
            <person name="Nusbaum C."/>
            <person name="Birren B."/>
        </authorList>
    </citation>
    <scope>NUCLEOTIDE SEQUENCE [LARGE SCALE GENOMIC DNA]</scope>
    <source>
        <strain evidence="1 2">BCC8398</strain>
    </source>
</reference>
<dbReference type="EMBL" id="KI669502">
    <property type="protein sequence ID" value="OCF33978.1"/>
    <property type="molecule type" value="Genomic_DNA"/>
</dbReference>
<sequence>MRRPRQPQRFLLRRKAFSWNLDELKKLDDEHEARLEDLESKYGHGIYHSGSTKFKWMVYDDARGDPTNLQDKEKLFEVMCYARANSGLNGGTAIYTLSTDSPYLSQQTTYTANVAAVVCSESRCVAPDGCDGQELPKWDTPEA</sequence>
<protein>
    <submittedName>
        <fullName evidence="1">Uncharacterized protein</fullName>
    </submittedName>
</protein>
<reference evidence="2" key="2">
    <citation type="submission" date="2013-12" db="EMBL/GenBank/DDBJ databases">
        <title>Evolution of pathogenesis and genome organization in the Tremellales.</title>
        <authorList>
            <person name="Cuomo C."/>
            <person name="Litvintseva A."/>
            <person name="Heitman J."/>
            <person name="Chen Y."/>
            <person name="Sun S."/>
            <person name="Springer D."/>
            <person name="Dromer F."/>
            <person name="Young S."/>
            <person name="Zeng Q."/>
            <person name="Chapman S."/>
            <person name="Gujja S."/>
            <person name="Saif S."/>
            <person name="Birren B."/>
        </authorList>
    </citation>
    <scope>NUCLEOTIDE SEQUENCE [LARGE SCALE GENOMIC DNA]</scope>
    <source>
        <strain evidence="2">BCC8398</strain>
    </source>
</reference>
<dbReference type="AlphaFoldDB" id="A0A1B9GSN4"/>
<proteinExistence type="predicted"/>
<gene>
    <name evidence="1" type="ORF">I316_04324</name>
</gene>
<evidence type="ECO:0000313" key="2">
    <source>
        <dbReference type="Proteomes" id="UP000092666"/>
    </source>
</evidence>